<dbReference type="PANTHER" id="PTHR22878:SF70">
    <property type="entry name" value="DYNEIN HEAVY CHAIN 2, AXONEMAL"/>
    <property type="match status" value="1"/>
</dbReference>
<sequence length="88" mass="10265">MYELKGRGRWVHWNEFIKSTNVGDKNTKIQDIIVPTMDTVRYTFLMDMSIKYSKPLLFVGPTGTGKSVYVKDKLMNNLDKDTFFSLLH</sequence>
<organism evidence="1 2">
    <name type="scientific">Staurois parvus</name>
    <dbReference type="NCBI Taxonomy" id="386267"/>
    <lineage>
        <taxon>Eukaryota</taxon>
        <taxon>Metazoa</taxon>
        <taxon>Chordata</taxon>
        <taxon>Craniata</taxon>
        <taxon>Vertebrata</taxon>
        <taxon>Euteleostomi</taxon>
        <taxon>Amphibia</taxon>
        <taxon>Batrachia</taxon>
        <taxon>Anura</taxon>
        <taxon>Neobatrachia</taxon>
        <taxon>Ranoidea</taxon>
        <taxon>Ranidae</taxon>
        <taxon>Staurois</taxon>
    </lineage>
</organism>
<accession>A0ABN9HGL7</accession>
<dbReference type="Pfam" id="PF12775">
    <property type="entry name" value="AAA_7"/>
    <property type="match status" value="1"/>
</dbReference>
<dbReference type="SUPFAM" id="SSF52540">
    <property type="entry name" value="P-loop containing nucleoside triphosphate hydrolases"/>
    <property type="match status" value="1"/>
</dbReference>
<evidence type="ECO:0000313" key="1">
    <source>
        <dbReference type="EMBL" id="CAI9619066.1"/>
    </source>
</evidence>
<gene>
    <name evidence="1" type="ORF">SPARVUS_LOCUS15775777</name>
</gene>
<comment type="caution">
    <text evidence="1">The sequence shown here is derived from an EMBL/GenBank/DDBJ whole genome shotgun (WGS) entry which is preliminary data.</text>
</comment>
<dbReference type="InterPro" id="IPR027417">
    <property type="entry name" value="P-loop_NTPase"/>
</dbReference>
<proteinExistence type="predicted"/>
<name>A0ABN9HGL7_9NEOB</name>
<dbReference type="Gene3D" id="3.40.50.300">
    <property type="entry name" value="P-loop containing nucleotide triphosphate hydrolases"/>
    <property type="match status" value="1"/>
</dbReference>
<protein>
    <recommendedName>
        <fullName evidence="3">Dynein heavy chain</fullName>
    </recommendedName>
</protein>
<dbReference type="Proteomes" id="UP001162483">
    <property type="component" value="Unassembled WGS sequence"/>
</dbReference>
<dbReference type="EMBL" id="CATNWA010020582">
    <property type="protein sequence ID" value="CAI9619066.1"/>
    <property type="molecule type" value="Genomic_DNA"/>
</dbReference>
<evidence type="ECO:0008006" key="3">
    <source>
        <dbReference type="Google" id="ProtNLM"/>
    </source>
</evidence>
<evidence type="ECO:0000313" key="2">
    <source>
        <dbReference type="Proteomes" id="UP001162483"/>
    </source>
</evidence>
<dbReference type="InterPro" id="IPR026983">
    <property type="entry name" value="DHC"/>
</dbReference>
<keyword evidence="2" id="KW-1185">Reference proteome</keyword>
<dbReference type="PANTHER" id="PTHR22878">
    <property type="entry name" value="DYNEIN HEAVY CHAIN 6, AXONEMAL-LIKE-RELATED"/>
    <property type="match status" value="1"/>
</dbReference>
<reference evidence="1" key="1">
    <citation type="submission" date="2023-05" db="EMBL/GenBank/DDBJ databases">
        <authorList>
            <person name="Stuckert A."/>
        </authorList>
    </citation>
    <scope>NUCLEOTIDE SEQUENCE</scope>
</reference>